<reference evidence="3 4" key="1">
    <citation type="submission" date="2022-09" db="EMBL/GenBank/DDBJ databases">
        <title>Draft genome of isolate Be4.</title>
        <authorList>
            <person name="Sanchez-Castro I."/>
            <person name="Martinez-Rodriguez P."/>
            <person name="Descostes M."/>
            <person name="Merroun M."/>
        </authorList>
    </citation>
    <scope>NUCLEOTIDE SEQUENCE [LARGE SCALE GENOMIC DNA]</scope>
    <source>
        <strain evidence="3 4">Be4</strain>
    </source>
</reference>
<feature type="chain" id="PRO_5045052671" evidence="2">
    <location>
        <begin position="21"/>
        <end position="110"/>
    </location>
</feature>
<evidence type="ECO:0000256" key="2">
    <source>
        <dbReference type="SAM" id="SignalP"/>
    </source>
</evidence>
<keyword evidence="4" id="KW-1185">Reference proteome</keyword>
<evidence type="ECO:0000313" key="4">
    <source>
        <dbReference type="Proteomes" id="UP001525968"/>
    </source>
</evidence>
<dbReference type="Proteomes" id="UP001525968">
    <property type="component" value="Unassembled WGS sequence"/>
</dbReference>
<sequence length="110" mass="11280">MRFWLAVLLWALLPLQLSWAGGCGDGRCAPARPAAVHASHHSCGQTACEGHALAAGLDCEACHAHGGLAGPPHHSAGASPGTAVFADLPLRAPTSPPLSRPERPQWLALA</sequence>
<gene>
    <name evidence="3" type="ORF">N0K08_10540</name>
</gene>
<dbReference type="RefSeq" id="WP_261500245.1">
    <property type="nucleotide sequence ID" value="NZ_JAODYH010000004.1"/>
</dbReference>
<proteinExistence type="predicted"/>
<evidence type="ECO:0000313" key="3">
    <source>
        <dbReference type="EMBL" id="MCT9811071.1"/>
    </source>
</evidence>
<dbReference type="PROSITE" id="PS51257">
    <property type="entry name" value="PROKAR_LIPOPROTEIN"/>
    <property type="match status" value="1"/>
</dbReference>
<accession>A0ABT2PKR8</accession>
<dbReference type="EMBL" id="JAODYH010000004">
    <property type="protein sequence ID" value="MCT9811071.1"/>
    <property type="molecule type" value="Genomic_DNA"/>
</dbReference>
<organism evidence="3 4">
    <name type="scientific">Acidovorax bellezanensis</name>
    <dbReference type="NCBI Taxonomy" id="2976702"/>
    <lineage>
        <taxon>Bacteria</taxon>
        <taxon>Pseudomonadati</taxon>
        <taxon>Pseudomonadota</taxon>
        <taxon>Betaproteobacteria</taxon>
        <taxon>Burkholderiales</taxon>
        <taxon>Comamonadaceae</taxon>
        <taxon>Acidovorax</taxon>
    </lineage>
</organism>
<comment type="caution">
    <text evidence="3">The sequence shown here is derived from an EMBL/GenBank/DDBJ whole genome shotgun (WGS) entry which is preliminary data.</text>
</comment>
<keyword evidence="2" id="KW-0732">Signal</keyword>
<name>A0ABT2PKR8_9BURK</name>
<evidence type="ECO:0000256" key="1">
    <source>
        <dbReference type="SAM" id="MobiDB-lite"/>
    </source>
</evidence>
<feature type="signal peptide" evidence="2">
    <location>
        <begin position="1"/>
        <end position="20"/>
    </location>
</feature>
<protein>
    <submittedName>
        <fullName evidence="3">Uncharacterized protein</fullName>
    </submittedName>
</protein>
<feature type="region of interest" description="Disordered" evidence="1">
    <location>
        <begin position="87"/>
        <end position="110"/>
    </location>
</feature>